<protein>
    <recommendedName>
        <fullName evidence="1">S1 motif domain-containing protein</fullName>
    </recommendedName>
</protein>
<feature type="domain" description="S1 motif" evidence="1">
    <location>
        <begin position="41"/>
        <end position="111"/>
    </location>
</feature>
<gene>
    <name evidence="2" type="ORF">METZ01_LOCUS419333</name>
</gene>
<dbReference type="EMBL" id="UINC01165211">
    <property type="protein sequence ID" value="SVD66479.1"/>
    <property type="molecule type" value="Genomic_DNA"/>
</dbReference>
<evidence type="ECO:0000313" key="2">
    <source>
        <dbReference type="EMBL" id="SVD66479.1"/>
    </source>
</evidence>
<dbReference type="AlphaFoldDB" id="A0A382X6I5"/>
<reference evidence="2" key="1">
    <citation type="submission" date="2018-05" db="EMBL/GenBank/DDBJ databases">
        <authorList>
            <person name="Lanie J.A."/>
            <person name="Ng W.-L."/>
            <person name="Kazmierczak K.M."/>
            <person name="Andrzejewski T.M."/>
            <person name="Davidsen T.M."/>
            <person name="Wayne K.J."/>
            <person name="Tettelin H."/>
            <person name="Glass J.I."/>
            <person name="Rusch D."/>
            <person name="Podicherti R."/>
            <person name="Tsui H.-C.T."/>
            <person name="Winkler M.E."/>
        </authorList>
    </citation>
    <scope>NUCLEOTIDE SEQUENCE</scope>
</reference>
<name>A0A382X6I5_9ZZZZ</name>
<accession>A0A382X6I5</accession>
<sequence>MYQLLILLIVFPLKLIGQETEVIKNTKVYLSPNASKDNVIGEIFPGSSVTKLKKDKSGKFIKATIEFYIPVEALLEGRVSHPVGTTQIADNAKYKLIEVNQTGTQVVLKLRVANINPTKELDFSAMVLLKAIGKGNNKGELNPFQGKYQDLAIIAPRDHVIAELFYDFKSKPKNVELVCTGKMGGDRVYYTLGF</sequence>
<dbReference type="PROSITE" id="PS50126">
    <property type="entry name" value="S1"/>
    <property type="match status" value="1"/>
</dbReference>
<dbReference type="InterPro" id="IPR003029">
    <property type="entry name" value="S1_domain"/>
</dbReference>
<dbReference type="GO" id="GO:0003676">
    <property type="term" value="F:nucleic acid binding"/>
    <property type="evidence" value="ECO:0007669"/>
    <property type="project" value="InterPro"/>
</dbReference>
<organism evidence="2">
    <name type="scientific">marine metagenome</name>
    <dbReference type="NCBI Taxonomy" id="408172"/>
    <lineage>
        <taxon>unclassified sequences</taxon>
        <taxon>metagenomes</taxon>
        <taxon>ecological metagenomes</taxon>
    </lineage>
</organism>
<proteinExistence type="predicted"/>
<evidence type="ECO:0000259" key="1">
    <source>
        <dbReference type="PROSITE" id="PS50126"/>
    </source>
</evidence>